<evidence type="ECO:0000256" key="2">
    <source>
        <dbReference type="SAM" id="Phobius"/>
    </source>
</evidence>
<feature type="transmembrane region" description="Helical" evidence="2">
    <location>
        <begin position="176"/>
        <end position="196"/>
    </location>
</feature>
<gene>
    <name evidence="4" type="ORF">VKT23_007838</name>
</gene>
<accession>A0ABR1JL23</accession>
<feature type="domain" description="DUF6533" evidence="3">
    <location>
        <begin position="34"/>
        <end position="76"/>
    </location>
</feature>
<feature type="region of interest" description="Disordered" evidence="1">
    <location>
        <begin position="224"/>
        <end position="251"/>
    </location>
</feature>
<feature type="region of interest" description="Disordered" evidence="1">
    <location>
        <begin position="382"/>
        <end position="458"/>
    </location>
</feature>
<evidence type="ECO:0000256" key="1">
    <source>
        <dbReference type="SAM" id="MobiDB-lite"/>
    </source>
</evidence>
<dbReference type="EMBL" id="JBANRG010000011">
    <property type="protein sequence ID" value="KAK7462234.1"/>
    <property type="molecule type" value="Genomic_DNA"/>
</dbReference>
<keyword evidence="2" id="KW-1133">Transmembrane helix</keyword>
<keyword evidence="5" id="KW-1185">Reference proteome</keyword>
<proteinExistence type="predicted"/>
<evidence type="ECO:0000313" key="4">
    <source>
        <dbReference type="EMBL" id="KAK7462234.1"/>
    </source>
</evidence>
<feature type="region of interest" description="Disordered" evidence="1">
    <location>
        <begin position="342"/>
        <end position="363"/>
    </location>
</feature>
<organism evidence="4 5">
    <name type="scientific">Marasmiellus scandens</name>
    <dbReference type="NCBI Taxonomy" id="2682957"/>
    <lineage>
        <taxon>Eukaryota</taxon>
        <taxon>Fungi</taxon>
        <taxon>Dikarya</taxon>
        <taxon>Basidiomycota</taxon>
        <taxon>Agaricomycotina</taxon>
        <taxon>Agaricomycetes</taxon>
        <taxon>Agaricomycetidae</taxon>
        <taxon>Agaricales</taxon>
        <taxon>Marasmiineae</taxon>
        <taxon>Omphalotaceae</taxon>
        <taxon>Marasmiellus</taxon>
    </lineage>
</organism>
<feature type="transmembrane region" description="Helical" evidence="2">
    <location>
        <begin position="66"/>
        <end position="84"/>
    </location>
</feature>
<feature type="transmembrane region" description="Helical" evidence="2">
    <location>
        <begin position="291"/>
        <end position="309"/>
    </location>
</feature>
<name>A0ABR1JL23_9AGAR</name>
<protein>
    <recommendedName>
        <fullName evidence="3">DUF6533 domain-containing protein</fullName>
    </recommendedName>
</protein>
<dbReference type="InterPro" id="IPR045340">
    <property type="entry name" value="DUF6533"/>
</dbReference>
<feature type="transmembrane region" description="Helical" evidence="2">
    <location>
        <begin position="267"/>
        <end position="285"/>
    </location>
</feature>
<feature type="transmembrane region" description="Helical" evidence="2">
    <location>
        <begin position="104"/>
        <end position="123"/>
    </location>
</feature>
<sequence>MLDDVLNSTSTSSSSGLLASEWSASARNVSRSFVASLAFLLYDILLTVDEEVELLWKRNWSLFKFLYFYVRYVPLLLQIPLVLVGTEVTPRFRFTQEDCYGWQIYQGVIAILIMAPADYILVARIYALYHTTPSIQILVSIAYVVTIILMSVGLALSLPDIKYDGICHTTDVPRTLLINGGAEVAFQTLLFLLTLFKFIQSLRQEGWSIRSFWTKSRSAFSRSSSLSTSLSRGRGRGGRRPMGEERRRGSGGGGIPIMRMIVRDGTWGFFVLFSLVAAQALVYVADEEGGILFGWVLSSFSFCAYRILLNLNHIPRRSHRLHSRSHSRHRSSYTTTPYISFSNSASATNSRSRLETQTQPATMTRSQWTDYISPVSFDEWEDSERYLDGEGQEGGGYEYELAPMQSPAATPGLGPTSAPIPVPGLASSSTILPIPDDEQVGQSRTISKSRDDAGLETG</sequence>
<comment type="caution">
    <text evidence="4">The sequence shown here is derived from an EMBL/GenBank/DDBJ whole genome shotgun (WGS) entry which is preliminary data.</text>
</comment>
<dbReference type="Proteomes" id="UP001498398">
    <property type="component" value="Unassembled WGS sequence"/>
</dbReference>
<feature type="transmembrane region" description="Helical" evidence="2">
    <location>
        <begin position="135"/>
        <end position="156"/>
    </location>
</feature>
<evidence type="ECO:0000259" key="3">
    <source>
        <dbReference type="Pfam" id="PF20151"/>
    </source>
</evidence>
<dbReference type="Pfam" id="PF20151">
    <property type="entry name" value="DUF6533"/>
    <property type="match status" value="1"/>
</dbReference>
<feature type="compositionally biased region" description="Low complexity" evidence="1">
    <location>
        <begin position="342"/>
        <end position="351"/>
    </location>
</feature>
<keyword evidence="2" id="KW-0812">Transmembrane</keyword>
<keyword evidence="2" id="KW-0472">Membrane</keyword>
<reference evidence="4 5" key="1">
    <citation type="submission" date="2024-01" db="EMBL/GenBank/DDBJ databases">
        <title>A draft genome for the cacao thread blight pathogen Marasmiellus scandens.</title>
        <authorList>
            <person name="Baruah I.K."/>
            <person name="Leung J."/>
            <person name="Bukari Y."/>
            <person name="Amoako-Attah I."/>
            <person name="Meinhardt L.W."/>
            <person name="Bailey B.A."/>
            <person name="Cohen S.P."/>
        </authorList>
    </citation>
    <scope>NUCLEOTIDE SEQUENCE [LARGE SCALE GENOMIC DNA]</scope>
    <source>
        <strain evidence="4 5">GH-19</strain>
    </source>
</reference>
<feature type="compositionally biased region" description="Basic and acidic residues" evidence="1">
    <location>
        <begin position="448"/>
        <end position="458"/>
    </location>
</feature>
<evidence type="ECO:0000313" key="5">
    <source>
        <dbReference type="Proteomes" id="UP001498398"/>
    </source>
</evidence>